<dbReference type="EMBL" id="RCUV01000013">
    <property type="protein sequence ID" value="RLP69393.1"/>
    <property type="molecule type" value="Genomic_DNA"/>
</dbReference>
<evidence type="ECO:0000313" key="2">
    <source>
        <dbReference type="Proteomes" id="UP000270299"/>
    </source>
</evidence>
<proteinExistence type="predicted"/>
<comment type="caution">
    <text evidence="1">The sequence shown here is derived from an EMBL/GenBank/DDBJ whole genome shotgun (WGS) entry which is preliminary data.</text>
</comment>
<reference evidence="1 2" key="1">
    <citation type="submission" date="2018-10" db="EMBL/GenBank/DDBJ databases">
        <authorList>
            <person name="Li J."/>
        </authorList>
    </citation>
    <scope>NUCLEOTIDE SEQUENCE [LARGE SCALE GENOMIC DNA]</scope>
    <source>
        <strain evidence="1 2">CCTCC AB209002</strain>
    </source>
</reference>
<protein>
    <submittedName>
        <fullName evidence="1">Uncharacterized protein</fullName>
    </submittedName>
</protein>
<sequence>MVVMIGLSIGRVRFEPKSRLRQGRFRRDLHLAVWNLCFTTNTAHNVSKELSVERLGGKDRQGSQPHFFIIEDQLVEDRGVAEGTSSHHHEFIRPHRLHVHRLSEVALAQRTETLRDVR</sequence>
<evidence type="ECO:0000313" key="1">
    <source>
        <dbReference type="EMBL" id="RLP69393.1"/>
    </source>
</evidence>
<organism evidence="1 2">
    <name type="scientific">Mycetocola manganoxydans</name>
    <dbReference type="NCBI Taxonomy" id="699879"/>
    <lineage>
        <taxon>Bacteria</taxon>
        <taxon>Bacillati</taxon>
        <taxon>Actinomycetota</taxon>
        <taxon>Actinomycetes</taxon>
        <taxon>Micrococcales</taxon>
        <taxon>Microbacteriaceae</taxon>
        <taxon>Mycetocola</taxon>
    </lineage>
</organism>
<dbReference type="AlphaFoldDB" id="A0A3L6ZNE0"/>
<name>A0A3L6ZNE0_9MICO</name>
<accession>A0A3L6ZNE0</accession>
<dbReference type="Proteomes" id="UP000270299">
    <property type="component" value="Unassembled WGS sequence"/>
</dbReference>
<gene>
    <name evidence="1" type="ORF">D9V29_11775</name>
</gene>
<keyword evidence="2" id="KW-1185">Reference proteome</keyword>